<dbReference type="AlphaFoldDB" id="A0A840R7V4"/>
<gene>
    <name evidence="1" type="ORF">HNQ57_002833</name>
</gene>
<evidence type="ECO:0000313" key="2">
    <source>
        <dbReference type="Proteomes" id="UP000536640"/>
    </source>
</evidence>
<dbReference type="EMBL" id="JACHHW010000008">
    <property type="protein sequence ID" value="MBB5188543.1"/>
    <property type="molecule type" value="Genomic_DNA"/>
</dbReference>
<protein>
    <submittedName>
        <fullName evidence="1">Uncharacterized protein</fullName>
    </submittedName>
</protein>
<organism evidence="1 2">
    <name type="scientific">Zhongshania antarctica</name>
    <dbReference type="NCBI Taxonomy" id="641702"/>
    <lineage>
        <taxon>Bacteria</taxon>
        <taxon>Pseudomonadati</taxon>
        <taxon>Pseudomonadota</taxon>
        <taxon>Gammaproteobacteria</taxon>
        <taxon>Cellvibrionales</taxon>
        <taxon>Spongiibacteraceae</taxon>
        <taxon>Zhongshania</taxon>
    </lineage>
</organism>
<name>A0A840R7V4_9GAMM</name>
<accession>A0A840R7V4</accession>
<reference evidence="1 2" key="1">
    <citation type="submission" date="2020-08" db="EMBL/GenBank/DDBJ databases">
        <title>Genomic Encyclopedia of Type Strains, Phase IV (KMG-IV): sequencing the most valuable type-strain genomes for metagenomic binning, comparative biology and taxonomic classification.</title>
        <authorList>
            <person name="Goeker M."/>
        </authorList>
    </citation>
    <scope>NUCLEOTIDE SEQUENCE [LARGE SCALE GENOMIC DNA]</scope>
    <source>
        <strain evidence="1 2">DSM 25701</strain>
    </source>
</reference>
<evidence type="ECO:0000313" key="1">
    <source>
        <dbReference type="EMBL" id="MBB5188543.1"/>
    </source>
</evidence>
<dbReference type="Proteomes" id="UP000536640">
    <property type="component" value="Unassembled WGS sequence"/>
</dbReference>
<sequence length="81" mass="8868">MSNITLQEALLMAADAANLGHSCINDLGSLFQAIIKIADASPSTSNHLTVEMAKIGQYLADDWAYKINREREEIEALRGPH</sequence>
<keyword evidence="2" id="KW-1185">Reference proteome</keyword>
<proteinExistence type="predicted"/>
<dbReference type="RefSeq" id="WP_184463991.1">
    <property type="nucleotide sequence ID" value="NZ_JACHHW010000008.1"/>
</dbReference>
<comment type="caution">
    <text evidence="1">The sequence shown here is derived from an EMBL/GenBank/DDBJ whole genome shotgun (WGS) entry which is preliminary data.</text>
</comment>